<feature type="domain" description="Endoribonuclease YicC-like C-terminal" evidence="1">
    <location>
        <begin position="1"/>
        <end position="33"/>
    </location>
</feature>
<accession>X0TMB9</accession>
<dbReference type="EMBL" id="BARS01019294">
    <property type="protein sequence ID" value="GAF89282.1"/>
    <property type="molecule type" value="Genomic_DNA"/>
</dbReference>
<proteinExistence type="predicted"/>
<evidence type="ECO:0000313" key="2">
    <source>
        <dbReference type="EMBL" id="GAF89282.1"/>
    </source>
</evidence>
<feature type="non-terminal residue" evidence="2">
    <location>
        <position position="1"/>
    </location>
</feature>
<comment type="caution">
    <text evidence="2">The sequence shown here is derived from an EMBL/GenBank/DDBJ whole genome shotgun (WGS) entry which is preliminary data.</text>
</comment>
<gene>
    <name evidence="2" type="ORF">S01H1_31289</name>
</gene>
<evidence type="ECO:0000259" key="1">
    <source>
        <dbReference type="Pfam" id="PF08340"/>
    </source>
</evidence>
<protein>
    <recommendedName>
        <fullName evidence="1">Endoribonuclease YicC-like C-terminal domain-containing protein</fullName>
    </recommendedName>
</protein>
<dbReference type="Pfam" id="PF08340">
    <property type="entry name" value="YicC-like_C"/>
    <property type="match status" value="1"/>
</dbReference>
<organism evidence="2">
    <name type="scientific">marine sediment metagenome</name>
    <dbReference type="NCBI Taxonomy" id="412755"/>
    <lineage>
        <taxon>unclassified sequences</taxon>
        <taxon>metagenomes</taxon>
        <taxon>ecological metagenomes</taxon>
    </lineage>
</organism>
<reference evidence="2" key="1">
    <citation type="journal article" date="2014" name="Front. Microbiol.">
        <title>High frequency of phylogenetically diverse reductive dehalogenase-homologous genes in deep subseafloor sedimentary metagenomes.</title>
        <authorList>
            <person name="Kawai M."/>
            <person name="Futagami T."/>
            <person name="Toyoda A."/>
            <person name="Takaki Y."/>
            <person name="Nishi S."/>
            <person name="Hori S."/>
            <person name="Arai W."/>
            <person name="Tsubouchi T."/>
            <person name="Morono Y."/>
            <person name="Uchiyama I."/>
            <person name="Ito T."/>
            <person name="Fujiyama A."/>
            <person name="Inagaki F."/>
            <person name="Takami H."/>
        </authorList>
    </citation>
    <scope>NUCLEOTIDE SEQUENCE</scope>
    <source>
        <strain evidence="2">Expedition CK06-06</strain>
    </source>
</reference>
<sequence length="33" mass="3659">TIGAKANDPEISRAVVEIKVGVDRLREHTQNIE</sequence>
<dbReference type="AlphaFoldDB" id="X0TMB9"/>
<dbReference type="InterPro" id="IPR013551">
    <property type="entry name" value="YicC-like_C"/>
</dbReference>
<name>X0TMB9_9ZZZZ</name>